<feature type="transmembrane region" description="Helical" evidence="1">
    <location>
        <begin position="36"/>
        <end position="59"/>
    </location>
</feature>
<dbReference type="RefSeq" id="WP_109275026.1">
    <property type="nucleotide sequence ID" value="NZ_QFKX01000002.1"/>
</dbReference>
<gene>
    <name evidence="2" type="ORF">DEO23_05530</name>
</gene>
<feature type="transmembrane region" description="Helical" evidence="1">
    <location>
        <begin position="492"/>
        <end position="513"/>
    </location>
</feature>
<organism evidence="2 3">
    <name type="scientific">Brachybacterium endophyticum</name>
    <dbReference type="NCBI Taxonomy" id="2182385"/>
    <lineage>
        <taxon>Bacteria</taxon>
        <taxon>Bacillati</taxon>
        <taxon>Actinomycetota</taxon>
        <taxon>Actinomycetes</taxon>
        <taxon>Micrococcales</taxon>
        <taxon>Dermabacteraceae</taxon>
        <taxon>Brachybacterium</taxon>
    </lineage>
</organism>
<feature type="transmembrane region" description="Helical" evidence="1">
    <location>
        <begin position="194"/>
        <end position="215"/>
    </location>
</feature>
<protein>
    <submittedName>
        <fullName evidence="2">Uncharacterized protein</fullName>
    </submittedName>
</protein>
<feature type="transmembrane region" description="Helical" evidence="1">
    <location>
        <begin position="255"/>
        <end position="273"/>
    </location>
</feature>
<feature type="transmembrane region" description="Helical" evidence="1">
    <location>
        <begin position="383"/>
        <end position="401"/>
    </location>
</feature>
<dbReference type="AlphaFoldDB" id="A0A2U2RKN7"/>
<feature type="transmembrane region" description="Helical" evidence="1">
    <location>
        <begin position="280"/>
        <end position="299"/>
    </location>
</feature>
<comment type="caution">
    <text evidence="2">The sequence shown here is derived from an EMBL/GenBank/DDBJ whole genome shotgun (WGS) entry which is preliminary data.</text>
</comment>
<dbReference type="Proteomes" id="UP000245590">
    <property type="component" value="Unassembled WGS sequence"/>
</dbReference>
<feature type="transmembrane region" description="Helical" evidence="1">
    <location>
        <begin position="331"/>
        <end position="351"/>
    </location>
</feature>
<keyword evidence="3" id="KW-1185">Reference proteome</keyword>
<feature type="transmembrane region" description="Helical" evidence="1">
    <location>
        <begin position="65"/>
        <end position="85"/>
    </location>
</feature>
<evidence type="ECO:0000256" key="1">
    <source>
        <dbReference type="SAM" id="Phobius"/>
    </source>
</evidence>
<evidence type="ECO:0000313" key="3">
    <source>
        <dbReference type="Proteomes" id="UP000245590"/>
    </source>
</evidence>
<dbReference type="OrthoDB" id="3169698at2"/>
<keyword evidence="1" id="KW-0812">Transmembrane</keyword>
<feature type="transmembrane region" description="Helical" evidence="1">
    <location>
        <begin position="444"/>
        <end position="471"/>
    </location>
</feature>
<keyword evidence="1" id="KW-1133">Transmembrane helix</keyword>
<dbReference type="Pfam" id="PF20176">
    <property type="entry name" value="DUF6541"/>
    <property type="match status" value="1"/>
</dbReference>
<feature type="transmembrane region" description="Helical" evidence="1">
    <location>
        <begin position="12"/>
        <end position="29"/>
    </location>
</feature>
<sequence length="670" mass="69449">MPLVLDVAASTAAAALVLAVPGLPTILALRPRPLPALAMLTPVSLVTIALAAPLAHALGLSWSPLIPLVLGLALGVVVALVRRGLGVVRPSLCEGPAPDPSQHRRAAIVLGLVLGGAAVLVRGLHGMDGIEAISQTYDGIFHLSGVRAILDAHDASPGVVASVNLPEGRSGYYPALWHQLVSLTVMLGGQSLPLSSNVLMLIVAAVVWPLGVVALTASSTDVGPGGLFAAGALTGAVFAFPLALMTWGILLPNLLSTALLPLVVLIAAQVLGLSPPHRRMLTPLQLGVLVPGVALAVVLAHPQGIHASLVIVLPMALWATVRALAARTRVLLPLLVSLLLIALVPVAWFHLRPSRAASAWKPLADVPSGLAEGLGLSGAAVHASRPMAIAMVIAVLLLVLARRGRWLLPPLALALALYTVAAAVHDPDLRYLLTGPWYTDSFRLAAIIPVVGIPVLAVGIDRAGALAATVVDRRRRRPSARTGSADTGREDHSLVASAVAGAVVVVLLASAAVSPAARDQNGLMARYWQHPNVLSSQERAVMSHAAEVVPADAAVIADPWGGGSLFWALEGRRVVVATPGAALEGDDALLLRRLGDIGTDPAVCDAAARQDARYLFVSHETTLWHYRSPDLGPEKAAASGQATLLDRQGKVSLWRLDPCRGSDGHLELTD</sequence>
<dbReference type="InterPro" id="IPR046671">
    <property type="entry name" value="DUF6541"/>
</dbReference>
<feature type="transmembrane region" description="Helical" evidence="1">
    <location>
        <begin position="227"/>
        <end position="249"/>
    </location>
</feature>
<dbReference type="EMBL" id="QFKX01000002">
    <property type="protein sequence ID" value="PWH06433.1"/>
    <property type="molecule type" value="Genomic_DNA"/>
</dbReference>
<reference evidence="2 3" key="1">
    <citation type="submission" date="2018-05" db="EMBL/GenBank/DDBJ databases">
        <title>Brachybacterium sp. M1HQ-2T, whole genome shotgun sequence.</title>
        <authorList>
            <person name="Tuo L."/>
        </authorList>
    </citation>
    <scope>NUCLEOTIDE SEQUENCE [LARGE SCALE GENOMIC DNA]</scope>
    <source>
        <strain evidence="2 3">M1HQ-2</strain>
    </source>
</reference>
<keyword evidence="1" id="KW-0472">Membrane</keyword>
<proteinExistence type="predicted"/>
<evidence type="ECO:0000313" key="2">
    <source>
        <dbReference type="EMBL" id="PWH06433.1"/>
    </source>
</evidence>
<feature type="transmembrane region" description="Helical" evidence="1">
    <location>
        <begin position="406"/>
        <end position="424"/>
    </location>
</feature>
<name>A0A2U2RKN7_9MICO</name>
<accession>A0A2U2RKN7</accession>